<evidence type="ECO:0000313" key="3">
    <source>
        <dbReference type="EMBL" id="TET46199.1"/>
    </source>
</evidence>
<dbReference type="Pfam" id="PF13860">
    <property type="entry name" value="FlgD_ig"/>
    <property type="match status" value="1"/>
</dbReference>
<dbReference type="InterPro" id="IPR026444">
    <property type="entry name" value="Secre_tail"/>
</dbReference>
<protein>
    <submittedName>
        <fullName evidence="3">T9SS type A sorting domain-containing protein</fullName>
    </submittedName>
</protein>
<feature type="chain" id="PRO_5022013616" evidence="1">
    <location>
        <begin position="28"/>
        <end position="443"/>
    </location>
</feature>
<dbReference type="AlphaFoldDB" id="A0A523UV55"/>
<organism evidence="3 4">
    <name type="scientific">candidate division TA06 bacterium</name>
    <dbReference type="NCBI Taxonomy" id="2250710"/>
    <lineage>
        <taxon>Bacteria</taxon>
        <taxon>Bacteria division TA06</taxon>
    </lineage>
</organism>
<evidence type="ECO:0000313" key="4">
    <source>
        <dbReference type="Proteomes" id="UP000315525"/>
    </source>
</evidence>
<dbReference type="NCBIfam" id="TIGR04183">
    <property type="entry name" value="Por_Secre_tail"/>
    <property type="match status" value="1"/>
</dbReference>
<name>A0A523UV55_UNCT6</name>
<evidence type="ECO:0000259" key="2">
    <source>
        <dbReference type="Pfam" id="PF13860"/>
    </source>
</evidence>
<proteinExistence type="predicted"/>
<dbReference type="InterPro" id="IPR025965">
    <property type="entry name" value="FlgD/Vpr_Ig-like"/>
</dbReference>
<dbReference type="Gene3D" id="2.60.40.4070">
    <property type="match status" value="1"/>
</dbReference>
<evidence type="ECO:0000256" key="1">
    <source>
        <dbReference type="SAM" id="SignalP"/>
    </source>
</evidence>
<reference evidence="3 4" key="1">
    <citation type="submission" date="2019-03" db="EMBL/GenBank/DDBJ databases">
        <title>Metabolic potential of uncultured bacteria and archaea associated with petroleum seepage in deep-sea sediments.</title>
        <authorList>
            <person name="Dong X."/>
            <person name="Hubert C."/>
        </authorList>
    </citation>
    <scope>NUCLEOTIDE SEQUENCE [LARGE SCALE GENOMIC DNA]</scope>
    <source>
        <strain evidence="3">E44_bin18</strain>
    </source>
</reference>
<dbReference type="InterPro" id="IPR013211">
    <property type="entry name" value="LVIVD"/>
</dbReference>
<dbReference type="Proteomes" id="UP000315525">
    <property type="component" value="Unassembled WGS sequence"/>
</dbReference>
<dbReference type="EMBL" id="SOJN01000063">
    <property type="protein sequence ID" value="TET46199.1"/>
    <property type="molecule type" value="Genomic_DNA"/>
</dbReference>
<dbReference type="Pfam" id="PF08309">
    <property type="entry name" value="LVIVD"/>
    <property type="match status" value="4"/>
</dbReference>
<dbReference type="SUPFAM" id="SSF50969">
    <property type="entry name" value="YVTN repeat-like/Quinoprotein amine dehydrogenase"/>
    <property type="match status" value="1"/>
</dbReference>
<dbReference type="InterPro" id="IPR011044">
    <property type="entry name" value="Quino_amine_DH_bsu"/>
</dbReference>
<gene>
    <name evidence="3" type="ORF">E3J62_04985</name>
</gene>
<accession>A0A523UV55</accession>
<comment type="caution">
    <text evidence="3">The sequence shown here is derived from an EMBL/GenBank/DDBJ whole genome shotgun (WGS) entry which is preliminary data.</text>
</comment>
<feature type="signal peptide" evidence="1">
    <location>
        <begin position="1"/>
        <end position="27"/>
    </location>
</feature>
<sequence length="443" mass="46841">MEAKIKRATCPAIIMAALVAPFGIALAEPAMPDSVVRVGACATPGIAWGVFVQGDYAYVADRGAVTVVDATDPSFPWVAGTLNDPLAWALGLFVENAVAYLNWTALGNGFSTLDVSNPDSLYVIGWCYVPPAGGPDPTGVCTVDTITYLANGDDGLGIINVSDPASPDTVTYFDTPGYALDLSTQDTLVFIADYDSLVIVNVADVLNPYRVGAVNMPDNCYGISVAGEYAYVACKGGFGFGSLEVVNVSDPSSPQIVASVDNIVGDPLDVWISGSYAYVAAADYPSIEGGVRVVDISDPLSPSLVASYDTPGDPRGVFAVGDLVFVADYDSLQILRHIATGINESTVEQQPRVLRLRQNQPNPFTDFTTVRYELPTAGSVTLEIYDVTGRLVRTLVDAAQPAGLHTAMWDGRDEANGKLASGVYFCRLTTESGTLSNKMLLVR</sequence>
<feature type="domain" description="FlgD/Vpr Ig-like" evidence="2">
    <location>
        <begin position="370"/>
        <end position="432"/>
    </location>
</feature>
<keyword evidence="1" id="KW-0732">Signal</keyword>